<dbReference type="GO" id="GO:0016765">
    <property type="term" value="F:transferase activity, transferring alkyl or aryl (other than methyl) groups"/>
    <property type="evidence" value="ECO:0007669"/>
    <property type="project" value="InterPro"/>
</dbReference>
<accession>A0A830FAT0</accession>
<reference evidence="6" key="1">
    <citation type="journal article" date="2014" name="Int. J. Syst. Evol. Microbiol.">
        <title>Complete genome sequence of Corynebacterium casei LMG S-19264T (=DSM 44701T), isolated from a smear-ripened cheese.</title>
        <authorList>
            <consortium name="US DOE Joint Genome Institute (JGI-PGF)"/>
            <person name="Walter F."/>
            <person name="Albersmeier A."/>
            <person name="Kalinowski J."/>
            <person name="Ruckert C."/>
        </authorList>
    </citation>
    <scope>NUCLEOTIDE SEQUENCE</scope>
    <source>
        <strain evidence="6">JCM 19596</strain>
    </source>
</reference>
<protein>
    <recommendedName>
        <fullName evidence="8">4-hydroxybenzoate polyprenyltransferase</fullName>
    </recommendedName>
</protein>
<name>A0A830FAT0_9EURY</name>
<evidence type="ECO:0000256" key="2">
    <source>
        <dbReference type="ARBA" id="ARBA00022692"/>
    </source>
</evidence>
<keyword evidence="7" id="KW-1185">Reference proteome</keyword>
<gene>
    <name evidence="6" type="ORF">GCM10009039_12800</name>
</gene>
<dbReference type="OrthoDB" id="270015at2157"/>
<evidence type="ECO:0000256" key="3">
    <source>
        <dbReference type="ARBA" id="ARBA00022989"/>
    </source>
</evidence>
<dbReference type="GO" id="GO:0005886">
    <property type="term" value="C:plasma membrane"/>
    <property type="evidence" value="ECO:0007669"/>
    <property type="project" value="UniProtKB-SubCell"/>
</dbReference>
<evidence type="ECO:0000256" key="5">
    <source>
        <dbReference type="SAM" id="Phobius"/>
    </source>
</evidence>
<dbReference type="Proteomes" id="UP000607197">
    <property type="component" value="Unassembled WGS sequence"/>
</dbReference>
<keyword evidence="3 5" id="KW-1133">Transmembrane helix</keyword>
<feature type="transmembrane region" description="Helical" evidence="5">
    <location>
        <begin position="194"/>
        <end position="215"/>
    </location>
</feature>
<dbReference type="Pfam" id="PF01040">
    <property type="entry name" value="UbiA"/>
    <property type="match status" value="1"/>
</dbReference>
<keyword evidence="2 5" id="KW-0812">Transmembrane</keyword>
<feature type="transmembrane region" description="Helical" evidence="5">
    <location>
        <begin position="166"/>
        <end position="188"/>
    </location>
</feature>
<evidence type="ECO:0008006" key="8">
    <source>
        <dbReference type="Google" id="ProtNLM"/>
    </source>
</evidence>
<feature type="transmembrane region" description="Helical" evidence="5">
    <location>
        <begin position="252"/>
        <end position="270"/>
    </location>
</feature>
<sequence length="326" mass="32775">MATESLSGTARGVAAAAAGVPATVTASLPNRLTAAASRWSAALVHSSVFLGAVSVCKVATACLLLGVGPNLALAVGFLAPLGVYNLDKAADVEADAATYAGRAAFVRAAGPWFVALSAGALAAAVALGALGGVDALAVTLLPGVATALYTYPVLPGDGVDRLKDVYLVNTGVVAAAWAAPLAALPLAFALGARGLLAADAHAFGALAVVFAWFFLRTTIAAEARNVRDVEGDAAEGVRTLPVVRGVRATRRLLYGLEALSLAVVAAGAYFRLVPPAASLAVLPAVGLSLLVTHRVGRSDRDAAWCTYRDTAYPLTLVALAALLAVP</sequence>
<dbReference type="EMBL" id="BMPG01000001">
    <property type="protein sequence ID" value="GGL56059.1"/>
    <property type="molecule type" value="Genomic_DNA"/>
</dbReference>
<reference evidence="6" key="2">
    <citation type="submission" date="2020-09" db="EMBL/GenBank/DDBJ databases">
        <authorList>
            <person name="Sun Q."/>
            <person name="Ohkuma M."/>
        </authorList>
    </citation>
    <scope>NUCLEOTIDE SEQUENCE</scope>
    <source>
        <strain evidence="6">JCM 19596</strain>
    </source>
</reference>
<evidence type="ECO:0000256" key="1">
    <source>
        <dbReference type="ARBA" id="ARBA00004651"/>
    </source>
</evidence>
<evidence type="ECO:0000313" key="7">
    <source>
        <dbReference type="Proteomes" id="UP000607197"/>
    </source>
</evidence>
<feature type="transmembrane region" description="Helical" evidence="5">
    <location>
        <begin position="112"/>
        <end position="130"/>
    </location>
</feature>
<dbReference type="InterPro" id="IPR000537">
    <property type="entry name" value="UbiA_prenyltransferase"/>
</dbReference>
<comment type="subcellular location">
    <subcellularLocation>
        <location evidence="1">Cell membrane</location>
        <topology evidence="1">Multi-pass membrane protein</topology>
    </subcellularLocation>
</comment>
<dbReference type="RefSeq" id="WP_188976993.1">
    <property type="nucleotide sequence ID" value="NZ_BMPG01000001.1"/>
</dbReference>
<feature type="transmembrane region" description="Helical" evidence="5">
    <location>
        <begin position="136"/>
        <end position="154"/>
    </location>
</feature>
<keyword evidence="4 5" id="KW-0472">Membrane</keyword>
<dbReference type="AlphaFoldDB" id="A0A830FAT0"/>
<evidence type="ECO:0000256" key="4">
    <source>
        <dbReference type="ARBA" id="ARBA00023136"/>
    </source>
</evidence>
<proteinExistence type="predicted"/>
<evidence type="ECO:0000313" key="6">
    <source>
        <dbReference type="EMBL" id="GGL56059.1"/>
    </source>
</evidence>
<comment type="caution">
    <text evidence="6">The sequence shown here is derived from an EMBL/GenBank/DDBJ whole genome shotgun (WGS) entry which is preliminary data.</text>
</comment>
<organism evidence="6 7">
    <name type="scientific">Halocalculus aciditolerans</name>
    <dbReference type="NCBI Taxonomy" id="1383812"/>
    <lineage>
        <taxon>Archaea</taxon>
        <taxon>Methanobacteriati</taxon>
        <taxon>Methanobacteriota</taxon>
        <taxon>Stenosarchaea group</taxon>
        <taxon>Halobacteria</taxon>
        <taxon>Halobacteriales</taxon>
        <taxon>Halobacteriaceae</taxon>
        <taxon>Halocalculus</taxon>
    </lineage>
</organism>